<comment type="pathway">
    <text evidence="1">Lipid metabolism; fatty acid biosynthesis.</text>
</comment>
<sequence>MVFCDEGICAFGWLSLAYFSYRIFIILYKIIYPYFIARPLNLLERAGANWAVVTGSTDGIGRAYASELAERGFNILLISRTQSRLDEVKTEIESKFKVEVKTLAFDFTVGNVEAYERDVVPVLQSMPIGMLVNNVGRSYEYPDVLHKVDGGLKRLTDIGIINILPVTLLCAAVLPQMVDRNSGIIVNIASAAAYNQMQMWAAYCAAKKYVIRLTNVMRREYSRTDLIIQCLCPMVVTTKMSKVRCPSFYIPSPEQFAKSAVRTIGIAPETSGYFSHQIQVEAMRFSPRFMTYMVVDRRTRSLNRKALLKKEQEREQEQ</sequence>
<feature type="transmembrane region" description="Helical" evidence="10">
    <location>
        <begin position="12"/>
        <end position="35"/>
    </location>
</feature>
<dbReference type="WBParaSite" id="PgR044_g081_t01">
    <property type="protein sequence ID" value="PgR044_g081_t01"/>
    <property type="gene ID" value="PgR044_g081"/>
</dbReference>
<dbReference type="InterPro" id="IPR002347">
    <property type="entry name" value="SDR_fam"/>
</dbReference>
<keyword evidence="4" id="KW-0521">NADP</keyword>
<dbReference type="PANTHER" id="PTHR43086">
    <property type="entry name" value="VERY-LONG-CHAIN 3-OXOOACYL-COA REDUCTASE"/>
    <property type="match status" value="1"/>
</dbReference>
<evidence type="ECO:0000256" key="2">
    <source>
        <dbReference type="ARBA" id="ARBA00022516"/>
    </source>
</evidence>
<dbReference type="GO" id="GO:0016491">
    <property type="term" value="F:oxidoreductase activity"/>
    <property type="evidence" value="ECO:0007669"/>
    <property type="project" value="UniProtKB-KW"/>
</dbReference>
<evidence type="ECO:0000256" key="3">
    <source>
        <dbReference type="ARBA" id="ARBA00022832"/>
    </source>
</evidence>
<dbReference type="CDD" id="cd05356">
    <property type="entry name" value="17beta-HSD1_like_SDR_c"/>
    <property type="match status" value="1"/>
</dbReference>
<evidence type="ECO:0000256" key="9">
    <source>
        <dbReference type="ARBA" id="ARBA00038261"/>
    </source>
</evidence>
<dbReference type="AlphaFoldDB" id="A0A915BKP8"/>
<dbReference type="PIRSF" id="PIRSF000126">
    <property type="entry name" value="11-beta-HSD1"/>
    <property type="match status" value="1"/>
</dbReference>
<keyword evidence="8" id="KW-0275">Fatty acid biosynthesis</keyword>
<name>A0A915BKP8_PARUN</name>
<evidence type="ECO:0000256" key="5">
    <source>
        <dbReference type="ARBA" id="ARBA00022955"/>
    </source>
</evidence>
<dbReference type="PRINTS" id="PR00081">
    <property type="entry name" value="GDHRDH"/>
</dbReference>
<dbReference type="PANTHER" id="PTHR43086:SF2">
    <property type="entry name" value="HYDROXYSTEROID DEHYDROGENASE-LIKE PROTEIN 1"/>
    <property type="match status" value="1"/>
</dbReference>
<dbReference type="InterPro" id="IPR020904">
    <property type="entry name" value="Sc_DH/Rdtase_CS"/>
</dbReference>
<dbReference type="GO" id="GO:0030497">
    <property type="term" value="P:fatty acid elongation"/>
    <property type="evidence" value="ECO:0007669"/>
    <property type="project" value="TreeGrafter"/>
</dbReference>
<dbReference type="InterPro" id="IPR036291">
    <property type="entry name" value="NAD(P)-bd_dom_sf"/>
</dbReference>
<dbReference type="FunFam" id="3.40.50.720:FF:000137">
    <property type="entry name" value="Hydroxysteroid (17-beta) dehydrogenase 3"/>
    <property type="match status" value="1"/>
</dbReference>
<organism evidence="11 12">
    <name type="scientific">Parascaris univalens</name>
    <name type="common">Nematode worm</name>
    <dbReference type="NCBI Taxonomy" id="6257"/>
    <lineage>
        <taxon>Eukaryota</taxon>
        <taxon>Metazoa</taxon>
        <taxon>Ecdysozoa</taxon>
        <taxon>Nematoda</taxon>
        <taxon>Chromadorea</taxon>
        <taxon>Rhabditida</taxon>
        <taxon>Spirurina</taxon>
        <taxon>Ascaridomorpha</taxon>
        <taxon>Ascaridoidea</taxon>
        <taxon>Ascarididae</taxon>
        <taxon>Parascaris</taxon>
    </lineage>
</organism>
<dbReference type="GO" id="GO:0005783">
    <property type="term" value="C:endoplasmic reticulum"/>
    <property type="evidence" value="ECO:0007669"/>
    <property type="project" value="TreeGrafter"/>
</dbReference>
<evidence type="ECO:0000256" key="4">
    <source>
        <dbReference type="ARBA" id="ARBA00022857"/>
    </source>
</evidence>
<keyword evidence="7" id="KW-0443">Lipid metabolism</keyword>
<evidence type="ECO:0000313" key="11">
    <source>
        <dbReference type="Proteomes" id="UP000887569"/>
    </source>
</evidence>
<accession>A0A915BKP8</accession>
<dbReference type="GO" id="GO:0006694">
    <property type="term" value="P:steroid biosynthetic process"/>
    <property type="evidence" value="ECO:0007669"/>
    <property type="project" value="UniProtKB-KW"/>
</dbReference>
<keyword evidence="10" id="KW-0472">Membrane</keyword>
<comment type="similarity">
    <text evidence="9">Belongs to the short-chain dehydrogenases/reductases (SDR) family. 17-beta-HSD 3 subfamily.</text>
</comment>
<dbReference type="PROSITE" id="PS00061">
    <property type="entry name" value="ADH_SHORT"/>
    <property type="match status" value="1"/>
</dbReference>
<proteinExistence type="inferred from homology"/>
<keyword evidence="3" id="KW-0276">Fatty acid metabolism</keyword>
<dbReference type="Gene3D" id="3.40.50.720">
    <property type="entry name" value="NAD(P)-binding Rossmann-like Domain"/>
    <property type="match status" value="1"/>
</dbReference>
<keyword evidence="10" id="KW-0812">Transmembrane</keyword>
<dbReference type="Pfam" id="PF00106">
    <property type="entry name" value="adh_short"/>
    <property type="match status" value="1"/>
</dbReference>
<evidence type="ECO:0000256" key="6">
    <source>
        <dbReference type="ARBA" id="ARBA00023002"/>
    </source>
</evidence>
<dbReference type="Proteomes" id="UP000887569">
    <property type="component" value="Unplaced"/>
</dbReference>
<reference evidence="12" key="1">
    <citation type="submission" date="2022-11" db="UniProtKB">
        <authorList>
            <consortium name="WormBaseParasite"/>
        </authorList>
    </citation>
    <scope>IDENTIFICATION</scope>
</reference>
<evidence type="ECO:0000256" key="7">
    <source>
        <dbReference type="ARBA" id="ARBA00023098"/>
    </source>
</evidence>
<evidence type="ECO:0000256" key="1">
    <source>
        <dbReference type="ARBA" id="ARBA00005194"/>
    </source>
</evidence>
<keyword evidence="11" id="KW-1185">Reference proteome</keyword>
<dbReference type="SUPFAM" id="SSF51735">
    <property type="entry name" value="NAD(P)-binding Rossmann-fold domains"/>
    <property type="match status" value="1"/>
</dbReference>
<dbReference type="PRINTS" id="PR00080">
    <property type="entry name" value="SDRFAMILY"/>
</dbReference>
<evidence type="ECO:0000313" key="12">
    <source>
        <dbReference type="WBParaSite" id="PgR044_g081_t01"/>
    </source>
</evidence>
<keyword evidence="6" id="KW-0560">Oxidoreductase</keyword>
<evidence type="ECO:0000256" key="8">
    <source>
        <dbReference type="ARBA" id="ARBA00023160"/>
    </source>
</evidence>
<keyword evidence="2" id="KW-0444">Lipid biosynthesis</keyword>
<protein>
    <submittedName>
        <fullName evidence="12">Uncharacterized protein</fullName>
    </submittedName>
</protein>
<keyword evidence="5" id="KW-0752">Steroid biosynthesis</keyword>
<evidence type="ECO:0000256" key="10">
    <source>
        <dbReference type="SAM" id="Phobius"/>
    </source>
</evidence>
<keyword evidence="10" id="KW-1133">Transmembrane helix</keyword>